<feature type="compositionally biased region" description="Polar residues" evidence="10">
    <location>
        <begin position="1"/>
        <end position="19"/>
    </location>
</feature>
<dbReference type="GO" id="GO:0000209">
    <property type="term" value="P:protein polyubiquitination"/>
    <property type="evidence" value="ECO:0007669"/>
    <property type="project" value="TreeGrafter"/>
</dbReference>
<keyword evidence="6" id="KW-0862">Zinc</keyword>
<dbReference type="PROSITE" id="PS00518">
    <property type="entry name" value="ZF_RING_1"/>
    <property type="match status" value="1"/>
</dbReference>
<reference evidence="12" key="2">
    <citation type="submission" date="2025-05" db="UniProtKB">
        <authorList>
            <consortium name="Ensembl"/>
        </authorList>
    </citation>
    <scope>IDENTIFICATION</scope>
</reference>
<evidence type="ECO:0000256" key="6">
    <source>
        <dbReference type="ARBA" id="ARBA00022833"/>
    </source>
</evidence>
<organism evidence="12 13">
    <name type="scientific">Anas platyrhynchos</name>
    <name type="common">Mallard</name>
    <name type="synonym">Anas boschas</name>
    <dbReference type="NCBI Taxonomy" id="8839"/>
    <lineage>
        <taxon>Eukaryota</taxon>
        <taxon>Metazoa</taxon>
        <taxon>Chordata</taxon>
        <taxon>Craniata</taxon>
        <taxon>Vertebrata</taxon>
        <taxon>Euteleostomi</taxon>
        <taxon>Archelosauria</taxon>
        <taxon>Archosauria</taxon>
        <taxon>Dinosauria</taxon>
        <taxon>Saurischia</taxon>
        <taxon>Theropoda</taxon>
        <taxon>Coelurosauria</taxon>
        <taxon>Aves</taxon>
        <taxon>Neognathae</taxon>
        <taxon>Galloanserae</taxon>
        <taxon>Anseriformes</taxon>
        <taxon>Anatidae</taxon>
        <taxon>Anatinae</taxon>
        <taxon>Anas</taxon>
    </lineage>
</organism>
<dbReference type="GO" id="GO:0061630">
    <property type="term" value="F:ubiquitin protein ligase activity"/>
    <property type="evidence" value="ECO:0007669"/>
    <property type="project" value="UniProtKB-EC"/>
</dbReference>
<evidence type="ECO:0000313" key="12">
    <source>
        <dbReference type="Ensembl" id="ENSAPLP00020006205.1"/>
    </source>
</evidence>
<reference evidence="12" key="1">
    <citation type="submission" date="2019-08" db="EMBL/GenBank/DDBJ databases">
        <title>Three high-quality genomes provides insights into domestication of ducks.</title>
        <authorList>
            <person name="Hou Z.C."/>
            <person name="Zhu F."/>
            <person name="Yin Z.T."/>
            <person name="Zhang F."/>
        </authorList>
    </citation>
    <scope>NUCLEOTIDE SEQUENCE [LARGE SCALE GENOMIC DNA]</scope>
</reference>
<feature type="compositionally biased region" description="Basic residues" evidence="10">
    <location>
        <begin position="106"/>
        <end position="115"/>
    </location>
</feature>
<dbReference type="InterPro" id="IPR013083">
    <property type="entry name" value="Znf_RING/FYVE/PHD"/>
</dbReference>
<dbReference type="Pfam" id="PF13920">
    <property type="entry name" value="zf-C3HC4_3"/>
    <property type="match status" value="1"/>
</dbReference>
<proteinExistence type="predicted"/>
<dbReference type="GO" id="GO:0008630">
    <property type="term" value="P:intrinsic apoptotic signaling pathway in response to DNA damage"/>
    <property type="evidence" value="ECO:0007669"/>
    <property type="project" value="UniProtKB-ARBA"/>
</dbReference>
<evidence type="ECO:0000256" key="8">
    <source>
        <dbReference type="ARBA" id="ARBA00023163"/>
    </source>
</evidence>
<dbReference type="Ensembl" id="ENSAPLT00020006670.1">
    <property type="protein sequence ID" value="ENSAPLP00020006205.1"/>
    <property type="gene ID" value="ENSAPLG00020004535.1"/>
</dbReference>
<evidence type="ECO:0000256" key="10">
    <source>
        <dbReference type="SAM" id="MobiDB-lite"/>
    </source>
</evidence>
<sequence>MEQSGSTATAGSGQMQQAGPSEAAAGERCPICLGTTRNTAYTYTCFHAFCFRCIRRWAATISACPLCRQPIDRILHTVRADDDYQQYVCRPSAHGRRNAARERVRSRSPQRRYNLRPRPTNNGPAAGRRGPISFPITIPLNKLSLSQPISCFFPLLLPLLFLVR</sequence>
<accession>A0A8B9R1S7</accession>
<comment type="catalytic activity">
    <reaction evidence="1">
        <text>S-ubiquitinyl-[E2 ubiquitin-conjugating enzyme]-L-cysteine + [acceptor protein]-L-lysine = [E2 ubiquitin-conjugating enzyme]-L-cysteine + N(6)-ubiquitinyl-[acceptor protein]-L-lysine.</text>
        <dbReference type="EC" id="2.3.2.27"/>
    </reaction>
</comment>
<dbReference type="EC" id="2.3.2.27" evidence="2"/>
<keyword evidence="7" id="KW-0805">Transcription regulation</keyword>
<dbReference type="Gene3D" id="3.30.40.10">
    <property type="entry name" value="Zinc/RING finger domain, C3HC4 (zinc finger)"/>
    <property type="match status" value="1"/>
</dbReference>
<dbReference type="Proteomes" id="UP000694400">
    <property type="component" value="Chromosome Z"/>
</dbReference>
<name>A0A8B9R1S7_ANAPL</name>
<evidence type="ECO:0000256" key="2">
    <source>
        <dbReference type="ARBA" id="ARBA00012483"/>
    </source>
</evidence>
<keyword evidence="4" id="KW-0479">Metal-binding</keyword>
<dbReference type="InterPro" id="IPR001841">
    <property type="entry name" value="Znf_RING"/>
</dbReference>
<dbReference type="GO" id="GO:0006513">
    <property type="term" value="P:protein monoubiquitination"/>
    <property type="evidence" value="ECO:0007669"/>
    <property type="project" value="TreeGrafter"/>
</dbReference>
<dbReference type="GO" id="GO:0008270">
    <property type="term" value="F:zinc ion binding"/>
    <property type="evidence" value="ECO:0007669"/>
    <property type="project" value="UniProtKB-KW"/>
</dbReference>
<dbReference type="SMART" id="SM00184">
    <property type="entry name" value="RING"/>
    <property type="match status" value="1"/>
</dbReference>
<dbReference type="PROSITE" id="PS50089">
    <property type="entry name" value="ZF_RING_2"/>
    <property type="match status" value="1"/>
</dbReference>
<evidence type="ECO:0000256" key="7">
    <source>
        <dbReference type="ARBA" id="ARBA00023015"/>
    </source>
</evidence>
<dbReference type="GO" id="GO:0032391">
    <property type="term" value="C:photoreceptor connecting cilium"/>
    <property type="evidence" value="ECO:0007669"/>
    <property type="project" value="UniProtKB-ARBA"/>
</dbReference>
<dbReference type="PANTHER" id="PTHR46077">
    <property type="entry name" value="E3 UBIQUITIN-PROTEIN LIGASE TOPORS"/>
    <property type="match status" value="1"/>
</dbReference>
<evidence type="ECO:0000259" key="11">
    <source>
        <dbReference type="PROSITE" id="PS50089"/>
    </source>
</evidence>
<evidence type="ECO:0000256" key="3">
    <source>
        <dbReference type="ARBA" id="ARBA00022679"/>
    </source>
</evidence>
<feature type="domain" description="RING-type" evidence="11">
    <location>
        <begin position="29"/>
        <end position="68"/>
    </location>
</feature>
<evidence type="ECO:0000256" key="5">
    <source>
        <dbReference type="ARBA" id="ARBA00022771"/>
    </source>
</evidence>
<evidence type="ECO:0000313" key="13">
    <source>
        <dbReference type="Proteomes" id="UP000694400"/>
    </source>
</evidence>
<dbReference type="Ensembl" id="ENSAPLT00020006678.1">
    <property type="protein sequence ID" value="ENSAPLP00020006212.1"/>
    <property type="gene ID" value="ENSAPLG00020004543.1"/>
</dbReference>
<evidence type="ECO:0000256" key="4">
    <source>
        <dbReference type="ARBA" id="ARBA00022723"/>
    </source>
</evidence>
<feature type="region of interest" description="Disordered" evidence="10">
    <location>
        <begin position="94"/>
        <end position="128"/>
    </location>
</feature>
<feature type="region of interest" description="Disordered" evidence="10">
    <location>
        <begin position="1"/>
        <end position="21"/>
    </location>
</feature>
<protein>
    <recommendedName>
        <fullName evidence="2">RING-type E3 ubiquitin transferase</fullName>
        <ecNumber evidence="2">2.3.2.27</ecNumber>
    </recommendedName>
</protein>
<keyword evidence="3" id="KW-0808">Transferase</keyword>
<dbReference type="PANTHER" id="PTHR46077:SF1">
    <property type="entry name" value="TOP1 BINDING ARGININE_SERINE RICH PROTEIN, E3 UBIQUITIN LIGASE"/>
    <property type="match status" value="1"/>
</dbReference>
<evidence type="ECO:0000256" key="9">
    <source>
        <dbReference type="PROSITE-ProRule" id="PRU00175"/>
    </source>
</evidence>
<keyword evidence="5 9" id="KW-0863">Zinc-finger</keyword>
<evidence type="ECO:0000256" key="1">
    <source>
        <dbReference type="ARBA" id="ARBA00000900"/>
    </source>
</evidence>
<dbReference type="AlphaFoldDB" id="A0A8B9R1S7"/>
<keyword evidence="8" id="KW-0804">Transcription</keyword>
<dbReference type="SUPFAM" id="SSF57850">
    <property type="entry name" value="RING/U-box"/>
    <property type="match status" value="1"/>
</dbReference>
<dbReference type="InterPro" id="IPR017907">
    <property type="entry name" value="Znf_RING_CS"/>
</dbReference>